<name>A0A1C7DB79_9SPHN</name>
<dbReference type="STRING" id="645517.A6F65_02424"/>
<organism evidence="1 2">
    <name type="scientific">Paraurantiacibacter namhicola</name>
    <dbReference type="NCBI Taxonomy" id="645517"/>
    <lineage>
        <taxon>Bacteria</taxon>
        <taxon>Pseudomonadati</taxon>
        <taxon>Pseudomonadota</taxon>
        <taxon>Alphaproteobacteria</taxon>
        <taxon>Sphingomonadales</taxon>
        <taxon>Erythrobacteraceae</taxon>
        <taxon>Paraurantiacibacter</taxon>
    </lineage>
</organism>
<dbReference type="SUPFAM" id="SSF141571">
    <property type="entry name" value="Pentapeptide repeat-like"/>
    <property type="match status" value="1"/>
</dbReference>
<dbReference type="RefSeq" id="WP_067789199.1">
    <property type="nucleotide sequence ID" value="NZ_CP016545.1"/>
</dbReference>
<dbReference type="Pfam" id="PF00805">
    <property type="entry name" value="Pentapeptide"/>
    <property type="match status" value="1"/>
</dbReference>
<proteinExistence type="predicted"/>
<dbReference type="KEGG" id="anh:A6F65_02424"/>
<dbReference type="Proteomes" id="UP000092698">
    <property type="component" value="Chromosome"/>
</dbReference>
<dbReference type="OrthoDB" id="7593266at2"/>
<dbReference type="Gene3D" id="2.160.20.80">
    <property type="entry name" value="E3 ubiquitin-protein ligase SopA"/>
    <property type="match status" value="1"/>
</dbReference>
<protein>
    <submittedName>
        <fullName evidence="1">Pentapeptide repeats (8 copies)</fullName>
    </submittedName>
</protein>
<evidence type="ECO:0000313" key="2">
    <source>
        <dbReference type="Proteomes" id="UP000092698"/>
    </source>
</evidence>
<gene>
    <name evidence="1" type="ORF">A6F65_02424</name>
</gene>
<sequence>MEREVEENMRQPITGNTSWQKWMRGSHPGKALVGSAMFLAGICATEAAAQGAPQSPCAQQSAILLDDSGERWASENKPVPLVIDGSQLKSPTAFRDAIERARAQSDRHPSETFVEIAGGNFSGWDFAGLVNHLANICFHQSDLSYSRWDASTVPNLIFARSTLTGASFLNATLPGVRFQDTSLRDVDMQDARLDGGHFSGGWDTTVDGWNLSGAIMTEFRFECGITISDGCPLDRDGISFRGADLTDVDISSFPTWGQSDFTGAIFQRTRISPQQIPYLGDASIHASVLVVGGAAQVLLDRAEFASLQTVVGAYALESMEPSFACEKARSRVERMICGELQDNLRYLDRVMAVLFMDTRRVAPGVIPAQKRWMRERDRCADVACVENAYLDRIARLNGIRGDVGFLEPGQSAFFIHDTVGLPESFIGTPLYDKIVPALAGASRMSARVTRAPDGSYTIWGQAIGANAHTCSLYGTGARFDSYSGWYSVEAADGRKVPLFQILEGTLHVTANGKPQDFPAREDQAYVTCGARASFTAMRRLDHDPELLERWLVPFLD</sequence>
<evidence type="ECO:0000313" key="1">
    <source>
        <dbReference type="EMBL" id="ANU08705.1"/>
    </source>
</evidence>
<dbReference type="EMBL" id="CP016545">
    <property type="protein sequence ID" value="ANU08705.1"/>
    <property type="molecule type" value="Genomic_DNA"/>
</dbReference>
<reference evidence="1 2" key="1">
    <citation type="submission" date="2016-07" db="EMBL/GenBank/DDBJ databases">
        <title>Complete genome sequence of Altererythrobacter namhicola JCM 16345T, containing esterase-encoding genes.</title>
        <authorList>
            <person name="Cheng H."/>
            <person name="Wu Y.-H."/>
            <person name="Jian S.-L."/>
            <person name="Huo Y.-Y."/>
            <person name="Wang C.-S."/>
            <person name="Xu X.-W."/>
        </authorList>
    </citation>
    <scope>NUCLEOTIDE SEQUENCE [LARGE SCALE GENOMIC DNA]</scope>
    <source>
        <strain evidence="1 2">JCM 16345</strain>
    </source>
</reference>
<dbReference type="AlphaFoldDB" id="A0A1C7DB79"/>
<accession>A0A1C7DB79</accession>
<dbReference type="InterPro" id="IPR001646">
    <property type="entry name" value="5peptide_repeat"/>
</dbReference>
<keyword evidence="2" id="KW-1185">Reference proteome</keyword>